<dbReference type="Proteomes" id="UP000002358">
    <property type="component" value="Chromosome 3"/>
</dbReference>
<protein>
    <recommendedName>
        <fullName evidence="2">IQ motif and ubiquitin-like domain-containing protein</fullName>
    </recommendedName>
</protein>
<dbReference type="GO" id="GO:0060271">
    <property type="term" value="P:cilium assembly"/>
    <property type="evidence" value="ECO:0007669"/>
    <property type="project" value="TreeGrafter"/>
</dbReference>
<dbReference type="InterPro" id="IPR037695">
    <property type="entry name" value="IQUB"/>
</dbReference>
<dbReference type="GO" id="GO:0001669">
    <property type="term" value="C:acrosomal vesicle"/>
    <property type="evidence" value="ECO:0007669"/>
    <property type="project" value="TreeGrafter"/>
</dbReference>
<dbReference type="OrthoDB" id="7699499at2759"/>
<evidence type="ECO:0000313" key="3">
    <source>
        <dbReference type="EnsemblMetazoa" id="XP_031781963"/>
    </source>
</evidence>
<dbReference type="EnsemblMetazoa" id="XM_031926103">
    <property type="protein sequence ID" value="XP_031781963"/>
    <property type="gene ID" value="LOC100677955"/>
</dbReference>
<evidence type="ECO:0000256" key="1">
    <source>
        <dbReference type="SAM" id="MobiDB-lite"/>
    </source>
</evidence>
<dbReference type="Pfam" id="PF25805">
    <property type="entry name" value="IQUB"/>
    <property type="match status" value="1"/>
</dbReference>
<gene>
    <name evidence="3" type="primary">100677955</name>
</gene>
<dbReference type="PANTHER" id="PTHR21074">
    <property type="entry name" value="IQ AND UBIQUITIN-LIKE DOMAIN-CONTAINING PROTEIN"/>
    <property type="match status" value="1"/>
</dbReference>
<reference evidence="3" key="1">
    <citation type="submission" date="2021-01" db="UniProtKB">
        <authorList>
            <consortium name="EnsemblMetazoa"/>
        </authorList>
    </citation>
    <scope>IDENTIFICATION</scope>
</reference>
<dbReference type="GO" id="GO:0031514">
    <property type="term" value="C:motile cilium"/>
    <property type="evidence" value="ECO:0007669"/>
    <property type="project" value="TreeGrafter"/>
</dbReference>
<dbReference type="PANTHER" id="PTHR21074:SF0">
    <property type="entry name" value="IQ AND UBIQUITIN-LIKE DOMAIN-CONTAINING PROTEIN"/>
    <property type="match status" value="1"/>
</dbReference>
<accession>A0A7M7Q793</accession>
<feature type="compositionally biased region" description="Acidic residues" evidence="1">
    <location>
        <begin position="124"/>
        <end position="139"/>
    </location>
</feature>
<evidence type="ECO:0000259" key="2">
    <source>
        <dbReference type="Pfam" id="PF25805"/>
    </source>
</evidence>
<evidence type="ECO:0000313" key="4">
    <source>
        <dbReference type="Proteomes" id="UP000002358"/>
    </source>
</evidence>
<feature type="region of interest" description="Disordered" evidence="1">
    <location>
        <begin position="120"/>
        <end position="165"/>
    </location>
</feature>
<dbReference type="InterPro" id="IPR057887">
    <property type="entry name" value="IQUB_helical"/>
</dbReference>
<dbReference type="GO" id="GO:0030317">
    <property type="term" value="P:flagellated sperm motility"/>
    <property type="evidence" value="ECO:0007669"/>
    <property type="project" value="TreeGrafter"/>
</dbReference>
<dbReference type="AlphaFoldDB" id="A0A7M7Q793"/>
<keyword evidence="4" id="KW-1185">Reference proteome</keyword>
<dbReference type="SMR" id="A0A7M7Q793"/>
<feature type="domain" description="IQ motif and ubiquitin-like" evidence="2">
    <location>
        <begin position="237"/>
        <end position="357"/>
    </location>
</feature>
<proteinExistence type="predicted"/>
<feature type="region of interest" description="Disordered" evidence="1">
    <location>
        <begin position="192"/>
        <end position="211"/>
    </location>
</feature>
<name>A0A7M7Q793_NASVI</name>
<organism evidence="3 4">
    <name type="scientific">Nasonia vitripennis</name>
    <name type="common">Parasitic wasp</name>
    <dbReference type="NCBI Taxonomy" id="7425"/>
    <lineage>
        <taxon>Eukaryota</taxon>
        <taxon>Metazoa</taxon>
        <taxon>Ecdysozoa</taxon>
        <taxon>Arthropoda</taxon>
        <taxon>Hexapoda</taxon>
        <taxon>Insecta</taxon>
        <taxon>Pterygota</taxon>
        <taxon>Neoptera</taxon>
        <taxon>Endopterygota</taxon>
        <taxon>Hymenoptera</taxon>
        <taxon>Apocrita</taxon>
        <taxon>Proctotrupomorpha</taxon>
        <taxon>Chalcidoidea</taxon>
        <taxon>Pteromalidae</taxon>
        <taxon>Pteromalinae</taxon>
        <taxon>Nasonia</taxon>
    </lineage>
</organism>
<sequence length="542" mass="62393">MVLVVEIEDRTSPKPFLGGWRDVARDLEYHDACSQTPVELLHGKRRRLVNRPVQTSAWVDRRSQAVCVGGGVERAVQVVPEAFPEVGERIVVARSEEELEMRRDAAVKIQRFYRKHRSYQSSVAEEDEAKEDGINDLDEDRSAFDDDSPDYRSTSRSLGEFHIVGPQDRGPGDLSLLRNLLDRWGCAEESKILETHPGDDRENSSARRAAQSDRLEREIEILRAIDTARSDVSRRRSERTRARFLDELSKPVDLGGPEKLNRSKVRVETLSVQRAREFREIYDRLLLDEDDAEEDEFERIELLFNLKKIASQHTCPASSSLENLIDQELFLLSSRAEPQRLEHLRSRIKLGFLRLARAALRHDYSVKCSSRTRLCPSCGRLKRLEAFEVDHRERLSRTCVDCAALRTRRTEATAHCAEIYERMLKELRRSEASRPDGASSLAFAMGPKSIGYLVNDIWHGRSAISECQDLEQLRLVRLEPSLAWSPWNTLLTTRREARMHEALAREDDAYDVELRRKFRRMNLQARLYFEALAKPSVSGLSL</sequence>